<dbReference type="PANTHER" id="PTHR42964:SF1">
    <property type="entry name" value="POLYKETIDE BIOSYNTHESIS ENOYL-COA HYDRATASE PKSH-RELATED"/>
    <property type="match status" value="1"/>
</dbReference>
<evidence type="ECO:0000313" key="2">
    <source>
        <dbReference type="EMBL" id="ADI14694.1"/>
    </source>
</evidence>
<comment type="similarity">
    <text evidence="1">Belongs to the enoyl-CoA hydratase/isomerase family.</text>
</comment>
<dbReference type="GO" id="GO:0003824">
    <property type="term" value="F:catalytic activity"/>
    <property type="evidence" value="ECO:0007669"/>
    <property type="project" value="UniProtKB-ARBA"/>
</dbReference>
<dbReference type="HOGENOM" id="CLU_009834_7_3_0"/>
<dbReference type="SUPFAM" id="SSF52096">
    <property type="entry name" value="ClpP/crotonase"/>
    <property type="match status" value="1"/>
</dbReference>
<dbReference type="KEGG" id="tra:Trad_1575"/>
<dbReference type="STRING" id="649638.Trad_1575"/>
<dbReference type="eggNOG" id="COG1024">
    <property type="taxonomic scope" value="Bacteria"/>
</dbReference>
<dbReference type="InterPro" id="IPR051683">
    <property type="entry name" value="Enoyl-CoA_Hydratase/Isomerase"/>
</dbReference>
<dbReference type="GO" id="GO:0008300">
    <property type="term" value="P:isoprenoid catabolic process"/>
    <property type="evidence" value="ECO:0007669"/>
    <property type="project" value="TreeGrafter"/>
</dbReference>
<reference evidence="2 3" key="2">
    <citation type="journal article" date="2011" name="Stand. Genomic Sci.">
        <title>Complete genome sequence of Truepera radiovictrix type strain (RQ-24).</title>
        <authorList>
            <person name="Ivanova N."/>
            <person name="Rohde C."/>
            <person name="Munk C."/>
            <person name="Nolan M."/>
            <person name="Lucas S."/>
            <person name="Del Rio T.G."/>
            <person name="Tice H."/>
            <person name="Deshpande S."/>
            <person name="Cheng J.F."/>
            <person name="Tapia R."/>
            <person name="Han C."/>
            <person name="Goodwin L."/>
            <person name="Pitluck S."/>
            <person name="Liolios K."/>
            <person name="Mavromatis K."/>
            <person name="Mikhailova N."/>
            <person name="Pati A."/>
            <person name="Chen A."/>
            <person name="Palaniappan K."/>
            <person name="Land M."/>
            <person name="Hauser L."/>
            <person name="Chang Y.J."/>
            <person name="Jeffries C.D."/>
            <person name="Brambilla E."/>
            <person name="Rohde M."/>
            <person name="Goker M."/>
            <person name="Tindall B.J."/>
            <person name="Woyke T."/>
            <person name="Bristow J."/>
            <person name="Eisen J.A."/>
            <person name="Markowitz V."/>
            <person name="Hugenholtz P."/>
            <person name="Kyrpides N.C."/>
            <person name="Klenk H.P."/>
            <person name="Lapidus A."/>
        </authorList>
    </citation>
    <scope>NUCLEOTIDE SEQUENCE [LARGE SCALE GENOMIC DNA]</scope>
    <source>
        <strain evidence="3">DSM 17093 / CIP 108686 / LMG 22925 / RQ-24</strain>
    </source>
</reference>
<dbReference type="InterPro" id="IPR029045">
    <property type="entry name" value="ClpP/crotonase-like_dom_sf"/>
</dbReference>
<sequence>MAELLTHDHPLPEGACVRVLTLNRPERRNALSPALQEALLAALEAAEAAAHVRALVLTGAGDAFCSGLDLGALKDLSRRSTEENRRDSARFARLLERLYTHPKPVVAALNGPAVAGGAGLVNACDLAVMGAGARIGYTEARIGFVAALVGVFLVRQVGEKRAKDLLLSARLVGAEEAERMGLVNEVCAAEAVLPRALERAAALAANAPSSLAMTKLLLAGVPSLGLAEGLRYAGELNALARTTDDLKEGVAAFLEKRAPRWGRPQGATRG</sequence>
<dbReference type="Gene3D" id="1.10.12.10">
    <property type="entry name" value="Lyase 2-enoyl-coa Hydratase, Chain A, domain 2"/>
    <property type="match status" value="1"/>
</dbReference>
<dbReference type="OrthoDB" id="9807606at2"/>
<name>D7CY55_TRURR</name>
<evidence type="ECO:0000313" key="3">
    <source>
        <dbReference type="Proteomes" id="UP000000379"/>
    </source>
</evidence>
<dbReference type="RefSeq" id="WP_013178062.1">
    <property type="nucleotide sequence ID" value="NC_014221.1"/>
</dbReference>
<dbReference type="Pfam" id="PF00378">
    <property type="entry name" value="ECH_1"/>
    <property type="match status" value="1"/>
</dbReference>
<dbReference type="Gene3D" id="3.90.226.10">
    <property type="entry name" value="2-enoyl-CoA Hydratase, Chain A, domain 1"/>
    <property type="match status" value="1"/>
</dbReference>
<accession>D7CY55</accession>
<gene>
    <name evidence="2" type="ordered locus">Trad_1575</name>
</gene>
<reference evidence="3" key="1">
    <citation type="submission" date="2010-05" db="EMBL/GenBank/DDBJ databases">
        <title>The complete genome of Truepera radiovictris DSM 17093.</title>
        <authorList>
            <consortium name="US DOE Joint Genome Institute (JGI-PGF)"/>
            <person name="Lucas S."/>
            <person name="Copeland A."/>
            <person name="Lapidus A."/>
            <person name="Glavina del Rio T."/>
            <person name="Dalin E."/>
            <person name="Tice H."/>
            <person name="Bruce D."/>
            <person name="Goodwin L."/>
            <person name="Pitluck S."/>
            <person name="Kyrpides N."/>
            <person name="Mavromatis K."/>
            <person name="Ovchinnikova G."/>
            <person name="Munk A.C."/>
            <person name="Detter J.C."/>
            <person name="Han C."/>
            <person name="Tapia R."/>
            <person name="Land M."/>
            <person name="Hauser L."/>
            <person name="Markowitz V."/>
            <person name="Cheng J.-F."/>
            <person name="Hugenholtz P."/>
            <person name="Woyke T."/>
            <person name="Wu D."/>
            <person name="Tindall B."/>
            <person name="Pomrenke H.G."/>
            <person name="Brambilla E."/>
            <person name="Klenk H.-P."/>
            <person name="Eisen J.A."/>
        </authorList>
    </citation>
    <scope>NUCLEOTIDE SEQUENCE [LARGE SCALE GENOMIC DNA]</scope>
    <source>
        <strain evidence="3">DSM 17093 / CIP 108686 / LMG 22925 / RQ-24</strain>
    </source>
</reference>
<evidence type="ECO:0000256" key="1">
    <source>
        <dbReference type="ARBA" id="ARBA00005254"/>
    </source>
</evidence>
<dbReference type="InterPro" id="IPR001753">
    <property type="entry name" value="Enoyl-CoA_hydra/iso"/>
</dbReference>
<dbReference type="InterPro" id="IPR014748">
    <property type="entry name" value="Enoyl-CoA_hydra_C"/>
</dbReference>
<keyword evidence="3" id="KW-1185">Reference proteome</keyword>
<dbReference type="CDD" id="cd06558">
    <property type="entry name" value="crotonase-like"/>
    <property type="match status" value="1"/>
</dbReference>
<dbReference type="AlphaFoldDB" id="D7CY55"/>
<protein>
    <submittedName>
        <fullName evidence="2">Enoyl-CoA hydratase/isomerase</fullName>
    </submittedName>
</protein>
<dbReference type="Proteomes" id="UP000000379">
    <property type="component" value="Chromosome"/>
</dbReference>
<dbReference type="EMBL" id="CP002049">
    <property type="protein sequence ID" value="ADI14694.1"/>
    <property type="molecule type" value="Genomic_DNA"/>
</dbReference>
<organism evidence="2 3">
    <name type="scientific">Truepera radiovictrix (strain DSM 17093 / CIP 108686 / LMG 22925 / RQ-24)</name>
    <dbReference type="NCBI Taxonomy" id="649638"/>
    <lineage>
        <taxon>Bacteria</taxon>
        <taxon>Thermotogati</taxon>
        <taxon>Deinococcota</taxon>
        <taxon>Deinococci</taxon>
        <taxon>Trueperales</taxon>
        <taxon>Trueperaceae</taxon>
        <taxon>Truepera</taxon>
    </lineage>
</organism>
<dbReference type="PANTHER" id="PTHR42964">
    <property type="entry name" value="ENOYL-COA HYDRATASE"/>
    <property type="match status" value="1"/>
</dbReference>
<proteinExistence type="inferred from homology"/>